<dbReference type="PANTHER" id="PTHR46447">
    <property type="entry name" value="INTERLEUKIN ENHANCER-BINDING FACTOR"/>
    <property type="match status" value="1"/>
</dbReference>
<evidence type="ECO:0000256" key="3">
    <source>
        <dbReference type="ARBA" id="ARBA00023125"/>
    </source>
</evidence>
<protein>
    <recommendedName>
        <fullName evidence="7">DZF domain-containing protein</fullName>
    </recommendedName>
</protein>
<evidence type="ECO:0000256" key="2">
    <source>
        <dbReference type="ARBA" id="ARBA00023015"/>
    </source>
</evidence>
<dbReference type="InterPro" id="IPR049401">
    <property type="entry name" value="DZF_dom_N"/>
</dbReference>
<accession>A0A2A2JRW3</accession>
<dbReference type="InterPro" id="IPR052134">
    <property type="entry name" value="ILF2"/>
</dbReference>
<dbReference type="GO" id="GO:0003725">
    <property type="term" value="F:double-stranded RNA binding"/>
    <property type="evidence" value="ECO:0007669"/>
    <property type="project" value="TreeGrafter"/>
</dbReference>
<proteinExistence type="predicted"/>
<dbReference type="PROSITE" id="PS50152">
    <property type="entry name" value="25A_SYNTH_3"/>
    <property type="match status" value="1"/>
</dbReference>
<keyword evidence="2" id="KW-0805">Transcription regulation</keyword>
<comment type="subcellular location">
    <subcellularLocation>
        <location evidence="1">Nucleus</location>
    </subcellularLocation>
</comment>
<evidence type="ECO:0000256" key="4">
    <source>
        <dbReference type="ARBA" id="ARBA00023159"/>
    </source>
</evidence>
<reference evidence="8 9" key="1">
    <citation type="journal article" date="2017" name="Curr. Biol.">
        <title>Genome architecture and evolution of a unichromosomal asexual nematode.</title>
        <authorList>
            <person name="Fradin H."/>
            <person name="Zegar C."/>
            <person name="Gutwein M."/>
            <person name="Lucas J."/>
            <person name="Kovtun M."/>
            <person name="Corcoran D."/>
            <person name="Baugh L.R."/>
            <person name="Kiontke K."/>
            <person name="Gunsalus K."/>
            <person name="Fitch D.H."/>
            <person name="Piano F."/>
        </authorList>
    </citation>
    <scope>NUCLEOTIDE SEQUENCE [LARGE SCALE GENOMIC DNA]</scope>
    <source>
        <strain evidence="8">PF1309</strain>
    </source>
</reference>
<keyword evidence="5" id="KW-0804">Transcription</keyword>
<dbReference type="Pfam" id="PF20965">
    <property type="entry name" value="DZF_C"/>
    <property type="match status" value="1"/>
</dbReference>
<dbReference type="Pfam" id="PF07528">
    <property type="entry name" value="DZF_N"/>
    <property type="match status" value="1"/>
</dbReference>
<evidence type="ECO:0000313" key="9">
    <source>
        <dbReference type="Proteomes" id="UP000218231"/>
    </source>
</evidence>
<dbReference type="SMART" id="SM00572">
    <property type="entry name" value="DZF"/>
    <property type="match status" value="1"/>
</dbReference>
<evidence type="ECO:0000256" key="6">
    <source>
        <dbReference type="ARBA" id="ARBA00023242"/>
    </source>
</evidence>
<evidence type="ECO:0000259" key="7">
    <source>
        <dbReference type="PROSITE" id="PS51703"/>
    </source>
</evidence>
<dbReference type="Proteomes" id="UP000218231">
    <property type="component" value="Unassembled WGS sequence"/>
</dbReference>
<dbReference type="SUPFAM" id="SSF81301">
    <property type="entry name" value="Nucleotidyltransferase"/>
    <property type="match status" value="1"/>
</dbReference>
<dbReference type="GO" id="GO:0003677">
    <property type="term" value="F:DNA binding"/>
    <property type="evidence" value="ECO:0007669"/>
    <property type="project" value="UniProtKB-KW"/>
</dbReference>
<sequence length="302" mass="33522">MPLGVMRPLPFDMQLAADKFERIADYDEATLTQDVVARATQLTPSEGEKGMVEALQKKIKELLEKFITTPDSVSGVKIEEVHEVGSLKKDVVLSGHKVGDLAVVLSTLPTFELVAALGHKITDDLRNAGEAVSFVSHDFGGEIKGSTVSVRLLITTLPKNAALLEPDLHLSEKLMMINHLSIRQAEWFTRVSEGSPHKLLVRVLKDIRNRHSGLQPMSSWVVEYLANFCISNTINHLPLPLGPAFRRFFEILSAGFLLPGLKNFDNTWKILKPDVTYDTFFVRIEFSIKGGGTQEVDPQYSG</sequence>
<dbReference type="OrthoDB" id="5775647at2759"/>
<dbReference type="GO" id="GO:0045893">
    <property type="term" value="P:positive regulation of DNA-templated transcription"/>
    <property type="evidence" value="ECO:0007669"/>
    <property type="project" value="TreeGrafter"/>
</dbReference>
<dbReference type="InterPro" id="IPR043519">
    <property type="entry name" value="NT_sf"/>
</dbReference>
<dbReference type="Gene3D" id="3.30.460.10">
    <property type="entry name" value="Beta Polymerase, domain 2"/>
    <property type="match status" value="1"/>
</dbReference>
<keyword evidence="6" id="KW-0539">Nucleus</keyword>
<keyword evidence="9" id="KW-1185">Reference proteome</keyword>
<comment type="caution">
    <text evidence="8">The sequence shown here is derived from an EMBL/GenBank/DDBJ whole genome shotgun (WGS) entry which is preliminary data.</text>
</comment>
<dbReference type="InterPro" id="IPR006561">
    <property type="entry name" value="DZF_dom"/>
</dbReference>
<keyword evidence="4" id="KW-0010">Activator</keyword>
<dbReference type="InterPro" id="IPR049402">
    <property type="entry name" value="DZF_dom_C"/>
</dbReference>
<evidence type="ECO:0000256" key="1">
    <source>
        <dbReference type="ARBA" id="ARBA00004123"/>
    </source>
</evidence>
<dbReference type="PROSITE" id="PS51703">
    <property type="entry name" value="DZF"/>
    <property type="match status" value="1"/>
</dbReference>
<dbReference type="AlphaFoldDB" id="A0A2A2JRW3"/>
<evidence type="ECO:0000313" key="8">
    <source>
        <dbReference type="EMBL" id="PAV64420.1"/>
    </source>
</evidence>
<dbReference type="EMBL" id="LIAE01010258">
    <property type="protein sequence ID" value="PAV64420.1"/>
    <property type="molecule type" value="Genomic_DNA"/>
</dbReference>
<dbReference type="PANTHER" id="PTHR46447:SF1">
    <property type="entry name" value="INTERLEUKIN ENHANCER-BINDING FACTOR 2"/>
    <property type="match status" value="1"/>
</dbReference>
<feature type="domain" description="DZF" evidence="7">
    <location>
        <begin position="7"/>
        <end position="302"/>
    </location>
</feature>
<evidence type="ECO:0000256" key="5">
    <source>
        <dbReference type="ARBA" id="ARBA00023163"/>
    </source>
</evidence>
<dbReference type="STRING" id="2018661.A0A2A2JRW3"/>
<dbReference type="GO" id="GO:0071013">
    <property type="term" value="C:catalytic step 2 spliceosome"/>
    <property type="evidence" value="ECO:0007669"/>
    <property type="project" value="TreeGrafter"/>
</dbReference>
<name>A0A2A2JRW3_9BILA</name>
<gene>
    <name evidence="8" type="ORF">WR25_07014</name>
</gene>
<keyword evidence="3" id="KW-0238">DNA-binding</keyword>
<organism evidence="8 9">
    <name type="scientific">Diploscapter pachys</name>
    <dbReference type="NCBI Taxonomy" id="2018661"/>
    <lineage>
        <taxon>Eukaryota</taxon>
        <taxon>Metazoa</taxon>
        <taxon>Ecdysozoa</taxon>
        <taxon>Nematoda</taxon>
        <taxon>Chromadorea</taxon>
        <taxon>Rhabditida</taxon>
        <taxon>Rhabditina</taxon>
        <taxon>Rhabditomorpha</taxon>
        <taxon>Rhabditoidea</taxon>
        <taxon>Rhabditidae</taxon>
        <taxon>Diploscapter</taxon>
    </lineage>
</organism>